<evidence type="ECO:0000313" key="1">
    <source>
        <dbReference type="EMBL" id="GBP71011.1"/>
    </source>
</evidence>
<dbReference type="Proteomes" id="UP000299102">
    <property type="component" value="Unassembled WGS sequence"/>
</dbReference>
<accession>A0A4C1Y459</accession>
<dbReference type="EMBL" id="BGZK01001094">
    <property type="protein sequence ID" value="GBP71011.1"/>
    <property type="molecule type" value="Genomic_DNA"/>
</dbReference>
<proteinExistence type="predicted"/>
<protein>
    <submittedName>
        <fullName evidence="1">Uncharacterized protein</fullName>
    </submittedName>
</protein>
<keyword evidence="2" id="KW-1185">Reference proteome</keyword>
<gene>
    <name evidence="1" type="ORF">EVAR_57779_1</name>
</gene>
<dbReference type="OrthoDB" id="8775810at2759"/>
<organism evidence="1 2">
    <name type="scientific">Eumeta variegata</name>
    <name type="common">Bagworm moth</name>
    <name type="synonym">Eumeta japonica</name>
    <dbReference type="NCBI Taxonomy" id="151549"/>
    <lineage>
        <taxon>Eukaryota</taxon>
        <taxon>Metazoa</taxon>
        <taxon>Ecdysozoa</taxon>
        <taxon>Arthropoda</taxon>
        <taxon>Hexapoda</taxon>
        <taxon>Insecta</taxon>
        <taxon>Pterygota</taxon>
        <taxon>Neoptera</taxon>
        <taxon>Endopterygota</taxon>
        <taxon>Lepidoptera</taxon>
        <taxon>Glossata</taxon>
        <taxon>Ditrysia</taxon>
        <taxon>Tineoidea</taxon>
        <taxon>Psychidae</taxon>
        <taxon>Oiketicinae</taxon>
        <taxon>Eumeta</taxon>
    </lineage>
</organism>
<dbReference type="AlphaFoldDB" id="A0A4C1Y459"/>
<evidence type="ECO:0000313" key="2">
    <source>
        <dbReference type="Proteomes" id="UP000299102"/>
    </source>
</evidence>
<reference evidence="1 2" key="1">
    <citation type="journal article" date="2019" name="Commun. Biol.">
        <title>The bagworm genome reveals a unique fibroin gene that provides high tensile strength.</title>
        <authorList>
            <person name="Kono N."/>
            <person name="Nakamura H."/>
            <person name="Ohtoshi R."/>
            <person name="Tomita M."/>
            <person name="Numata K."/>
            <person name="Arakawa K."/>
        </authorList>
    </citation>
    <scope>NUCLEOTIDE SEQUENCE [LARGE SCALE GENOMIC DNA]</scope>
</reference>
<comment type="caution">
    <text evidence="1">The sequence shown here is derived from an EMBL/GenBank/DDBJ whole genome shotgun (WGS) entry which is preliminary data.</text>
</comment>
<name>A0A4C1Y459_EUMVA</name>
<sequence length="164" mass="18808">MVGIALIRAFKSLYRGSSACVKINRKYIDWFDIRRGVRLRCVASSLLLNLYMDSFLYNLKEYECGPRMDELSLKCLLYAGDQLILTSSACELQETIVRSMNYNISSGCRKLDKNKSNSLNYSSVPTLHNHYIGEEIYTSRLTILQSNITLRNENVPVHLDVHMA</sequence>